<proteinExistence type="inferred from homology"/>
<dbReference type="GO" id="GO:0003689">
    <property type="term" value="F:DNA clamp loader activity"/>
    <property type="evidence" value="ECO:0007669"/>
    <property type="project" value="TreeGrafter"/>
</dbReference>
<evidence type="ECO:0000256" key="1">
    <source>
        <dbReference type="ARBA" id="ARBA00004123"/>
    </source>
</evidence>
<keyword evidence="5" id="KW-0067">ATP-binding</keyword>
<dbReference type="InterPro" id="IPR003593">
    <property type="entry name" value="AAA+_ATPase"/>
</dbReference>
<dbReference type="InterPro" id="IPR008921">
    <property type="entry name" value="DNA_pol3_clamp-load_cplx_C"/>
</dbReference>
<dbReference type="PANTHER" id="PTHR11669">
    <property type="entry name" value="REPLICATION FACTOR C / DNA POLYMERASE III GAMMA-TAU SUBUNIT"/>
    <property type="match status" value="1"/>
</dbReference>
<dbReference type="InterPro" id="IPR003959">
    <property type="entry name" value="ATPase_AAA_core"/>
</dbReference>
<dbReference type="FunFam" id="1.20.272.10:FF:000004">
    <property type="entry name" value="Replication factor C subunit 5"/>
    <property type="match status" value="1"/>
</dbReference>
<evidence type="ECO:0000256" key="7">
    <source>
        <dbReference type="ARBA" id="ARBA00080380"/>
    </source>
</evidence>
<comment type="similarity">
    <text evidence="2">Belongs to the activator 1 small subunits family.</text>
</comment>
<comment type="caution">
    <text evidence="9">The sequence shown here is derived from an EMBL/GenBank/DDBJ whole genome shotgun (WGS) entry which is preliminary data.</text>
</comment>
<gene>
    <name evidence="9" type="ORF">CCH79_00013298</name>
</gene>
<dbReference type="Gene3D" id="1.10.8.60">
    <property type="match status" value="1"/>
</dbReference>
<dbReference type="EMBL" id="NHOQ01002408">
    <property type="protein sequence ID" value="PWA17087.1"/>
    <property type="molecule type" value="Genomic_DNA"/>
</dbReference>
<dbReference type="STRING" id="33528.ENSGAFP00000010061"/>
<dbReference type="InterPro" id="IPR050238">
    <property type="entry name" value="DNA_Rep/Repair_Clamp_Loader"/>
</dbReference>
<sequence length="609" mass="68282">MEQSNLQNTMKRDVAGFYLSRERVDSIVTVLVVSCWIIKVSLEGCLDQARCTDTERDYTAGRSIHRVPPSFQMVVKEKKKKRKRKKKSDAAQRIISRRIGRKSLVVGLKVLVLPVSLGSSCIPVRSHHTDMFPVNQTHSNSIAAPRHSREGPLSALARESAAEDLSLQDWTVEKYRPQTLDDLISHKDILSTIQKFISEDKLPHLLFYGPPGTGKTSTILACARQLYKDKEFNSMVLELNASDDRGIDVVRGPILSFASTRTIFKKGFKLVILDEADAMTQDAQNALRRVIEKFTENTRFCLICNYLSKIIPALQSRCTRFRFGPLSPDQMMPRLEHVIQMENIDATPDGKKAIVTLSTGDMRRSLNILQSTSMAYGKVTEHTVYTCTGHPLRSDIANILDWCLNKDFTSAYKQVLELKTLKGLALHDILSEVHLLVHRVDFPPAIRMGLLIKLADIEYRLAAGTNEKIQLSSMVAAFQAVRDMVVRYSRIRLGSGNASIWCVDTEWRIVERQRSIHQLEPLKAAVARTAPSGEKSQEDRRHSFLLVPPVRKHKRHEPVSTFHTLITPFSKPVARSRVLFPLGPLDSLVGQAAAAELGGLGPKASPHTG</sequence>
<dbReference type="GO" id="GO:0005524">
    <property type="term" value="F:ATP binding"/>
    <property type="evidence" value="ECO:0007669"/>
    <property type="project" value="UniProtKB-KW"/>
</dbReference>
<dbReference type="SUPFAM" id="SSF48019">
    <property type="entry name" value="post-AAA+ oligomerization domain-like"/>
    <property type="match status" value="1"/>
</dbReference>
<dbReference type="CDD" id="cd18140">
    <property type="entry name" value="HLD_clamp_RFC"/>
    <property type="match status" value="1"/>
</dbReference>
<name>A0A315V1N1_GAMAF</name>
<dbReference type="Gene3D" id="3.40.50.300">
    <property type="entry name" value="P-loop containing nucleotide triphosphate hydrolases"/>
    <property type="match status" value="1"/>
</dbReference>
<dbReference type="InterPro" id="IPR027417">
    <property type="entry name" value="P-loop_NTPase"/>
</dbReference>
<protein>
    <recommendedName>
        <fullName evidence="7">Activator 1 subunit 5</fullName>
    </recommendedName>
</protein>
<dbReference type="FunFam" id="1.10.8.60:FF:000028">
    <property type="entry name" value="Replication factor C subunit 5"/>
    <property type="match status" value="1"/>
</dbReference>
<evidence type="ECO:0000313" key="9">
    <source>
        <dbReference type="EMBL" id="PWA17087.1"/>
    </source>
</evidence>
<dbReference type="GO" id="GO:0003677">
    <property type="term" value="F:DNA binding"/>
    <property type="evidence" value="ECO:0007669"/>
    <property type="project" value="InterPro"/>
</dbReference>
<evidence type="ECO:0000256" key="3">
    <source>
        <dbReference type="ARBA" id="ARBA00022705"/>
    </source>
</evidence>
<dbReference type="Pfam" id="PF00004">
    <property type="entry name" value="AAA"/>
    <property type="match status" value="1"/>
</dbReference>
<accession>A0A315V1N1</accession>
<dbReference type="GO" id="GO:0005663">
    <property type="term" value="C:DNA replication factor C complex"/>
    <property type="evidence" value="ECO:0007669"/>
    <property type="project" value="TreeGrafter"/>
</dbReference>
<comment type="subcellular location">
    <subcellularLocation>
        <location evidence="1">Nucleus</location>
    </subcellularLocation>
</comment>
<dbReference type="SUPFAM" id="SSF52540">
    <property type="entry name" value="P-loop containing nucleoside triphosphate hydrolases"/>
    <property type="match status" value="1"/>
</dbReference>
<evidence type="ECO:0000259" key="8">
    <source>
        <dbReference type="SMART" id="SM00382"/>
    </source>
</evidence>
<organism evidence="9 10">
    <name type="scientific">Gambusia affinis</name>
    <name type="common">Western mosquitofish</name>
    <name type="synonym">Heterandria affinis</name>
    <dbReference type="NCBI Taxonomy" id="33528"/>
    <lineage>
        <taxon>Eukaryota</taxon>
        <taxon>Metazoa</taxon>
        <taxon>Chordata</taxon>
        <taxon>Craniata</taxon>
        <taxon>Vertebrata</taxon>
        <taxon>Euteleostomi</taxon>
        <taxon>Actinopterygii</taxon>
        <taxon>Neopterygii</taxon>
        <taxon>Teleostei</taxon>
        <taxon>Neoteleostei</taxon>
        <taxon>Acanthomorphata</taxon>
        <taxon>Ovalentaria</taxon>
        <taxon>Atherinomorphae</taxon>
        <taxon>Cyprinodontiformes</taxon>
        <taxon>Poeciliidae</taxon>
        <taxon>Poeciliinae</taxon>
        <taxon>Gambusia</taxon>
    </lineage>
</organism>
<dbReference type="PANTHER" id="PTHR11669:SF9">
    <property type="entry name" value="REPLICATION FACTOR C SUBUNIT 5"/>
    <property type="match status" value="1"/>
</dbReference>
<feature type="domain" description="AAA+ ATPase" evidence="8">
    <location>
        <begin position="201"/>
        <end position="345"/>
    </location>
</feature>
<dbReference type="Gene3D" id="1.20.272.10">
    <property type="match status" value="1"/>
</dbReference>
<evidence type="ECO:0000256" key="5">
    <source>
        <dbReference type="ARBA" id="ARBA00022840"/>
    </source>
</evidence>
<keyword evidence="3" id="KW-0235">DNA replication</keyword>
<dbReference type="InterPro" id="IPR013748">
    <property type="entry name" value="Rep_factorC_C"/>
</dbReference>
<dbReference type="CDD" id="cd00009">
    <property type="entry name" value="AAA"/>
    <property type="match status" value="1"/>
</dbReference>
<dbReference type="AlphaFoldDB" id="A0A315V1N1"/>
<evidence type="ECO:0000313" key="10">
    <source>
        <dbReference type="Proteomes" id="UP000250572"/>
    </source>
</evidence>
<keyword evidence="10" id="KW-1185">Reference proteome</keyword>
<evidence type="ECO:0000256" key="6">
    <source>
        <dbReference type="ARBA" id="ARBA00023242"/>
    </source>
</evidence>
<dbReference type="NCBIfam" id="NF001679">
    <property type="entry name" value="PRK00440.1"/>
    <property type="match status" value="1"/>
</dbReference>
<evidence type="ECO:0000256" key="2">
    <source>
        <dbReference type="ARBA" id="ARBA00005378"/>
    </source>
</evidence>
<dbReference type="InterPro" id="IPR047854">
    <property type="entry name" value="RFC_lid"/>
</dbReference>
<dbReference type="SMART" id="SM00382">
    <property type="entry name" value="AAA"/>
    <property type="match status" value="1"/>
</dbReference>
<dbReference type="Pfam" id="PF08542">
    <property type="entry name" value="Rep_fac_C"/>
    <property type="match status" value="1"/>
</dbReference>
<keyword evidence="4" id="KW-0547">Nucleotide-binding</keyword>
<dbReference type="Proteomes" id="UP000250572">
    <property type="component" value="Unassembled WGS sequence"/>
</dbReference>
<dbReference type="GO" id="GO:0005634">
    <property type="term" value="C:nucleus"/>
    <property type="evidence" value="ECO:0007669"/>
    <property type="project" value="UniProtKB-SubCell"/>
</dbReference>
<evidence type="ECO:0000256" key="4">
    <source>
        <dbReference type="ARBA" id="ARBA00022741"/>
    </source>
</evidence>
<keyword evidence="6" id="KW-0539">Nucleus</keyword>
<dbReference type="GO" id="GO:0016887">
    <property type="term" value="F:ATP hydrolysis activity"/>
    <property type="evidence" value="ECO:0007669"/>
    <property type="project" value="InterPro"/>
</dbReference>
<dbReference type="FunFam" id="3.40.50.300:FF:000129">
    <property type="entry name" value="Replication factor C subunit 5"/>
    <property type="match status" value="1"/>
</dbReference>
<dbReference type="GO" id="GO:0006261">
    <property type="term" value="P:DNA-templated DNA replication"/>
    <property type="evidence" value="ECO:0007669"/>
    <property type="project" value="TreeGrafter"/>
</dbReference>
<reference evidence="9 10" key="1">
    <citation type="journal article" date="2018" name="G3 (Bethesda)">
        <title>A High-Quality Reference Genome for the Invasive Mosquitofish Gambusia affinis Using a Chicago Library.</title>
        <authorList>
            <person name="Hoffberg S.L."/>
            <person name="Troendle N.J."/>
            <person name="Glenn T.C."/>
            <person name="Mahmud O."/>
            <person name="Louha S."/>
            <person name="Chalopin D."/>
            <person name="Bennetzen J.L."/>
            <person name="Mauricio R."/>
        </authorList>
    </citation>
    <scope>NUCLEOTIDE SEQUENCE [LARGE SCALE GENOMIC DNA]</scope>
    <source>
        <strain evidence="9">NE01/NJP1002.9</strain>
        <tissue evidence="9">Muscle</tissue>
    </source>
</reference>
<dbReference type="GO" id="GO:0006281">
    <property type="term" value="P:DNA repair"/>
    <property type="evidence" value="ECO:0007669"/>
    <property type="project" value="TreeGrafter"/>
</dbReference>